<dbReference type="Gene3D" id="3.40.50.300">
    <property type="entry name" value="P-loop containing nucleotide triphosphate hydrolases"/>
    <property type="match status" value="2"/>
</dbReference>
<sequence>MVYNRVKTKSKTSDDYWTDASIAFYNGGGIRSPIEYQESITKSNVFTGLPFGSMIVMLNVTGQTILDALEHSAEVYTSSAAGGFLQMYGVKVTYNMNNTVGNRVEEVKVLCTKCKIPKFENLDINKKYAILITDFLYLGGDKGGGAKQSQGRDLERGVEIVIATPGRLIDFLERNVTNLFRCTYLVLDEADRMLDMGFEPQIRKIIEQIRPDRQVLMWSATWPKEVRNLAEEFLHDYIQINIGSLTLAANHNIMQIVDVCEDHEKDAKLLRLLQDLSNEHDPKTIIFVETKSGSMRLPV</sequence>
<name>T1GDP4_MEGSC</name>
<dbReference type="PROSITE" id="PS00039">
    <property type="entry name" value="DEAD_ATP_HELICASE"/>
    <property type="match status" value="1"/>
</dbReference>
<dbReference type="PANTHER" id="PTHR47958">
    <property type="entry name" value="ATP-DEPENDENT RNA HELICASE DBP3"/>
    <property type="match status" value="1"/>
</dbReference>
<keyword evidence="2" id="KW-0547">Nucleotide-binding</keyword>
<dbReference type="STRING" id="36166.T1GDP4"/>
<evidence type="ECO:0000259" key="5">
    <source>
        <dbReference type="PROSITE" id="PS51192"/>
    </source>
</evidence>
<evidence type="ECO:0000313" key="7">
    <source>
        <dbReference type="Proteomes" id="UP000015102"/>
    </source>
</evidence>
<feature type="domain" description="Helicase ATP-binding" evidence="5">
    <location>
        <begin position="104"/>
        <end position="240"/>
    </location>
</feature>
<dbReference type="AlphaFoldDB" id="T1GDP4"/>
<dbReference type="InterPro" id="IPR011545">
    <property type="entry name" value="DEAD/DEAH_box_helicase_dom"/>
</dbReference>
<evidence type="ECO:0000256" key="4">
    <source>
        <dbReference type="ARBA" id="ARBA00022806"/>
    </source>
</evidence>
<dbReference type="GO" id="GO:0016787">
    <property type="term" value="F:hydrolase activity"/>
    <property type="evidence" value="ECO:0007669"/>
    <property type="project" value="UniProtKB-KW"/>
</dbReference>
<reference evidence="7" key="1">
    <citation type="submission" date="2013-02" db="EMBL/GenBank/DDBJ databases">
        <authorList>
            <person name="Hughes D."/>
        </authorList>
    </citation>
    <scope>NUCLEOTIDE SEQUENCE</scope>
    <source>
        <strain>Durham</strain>
        <strain evidence="7">NC isolate 2 -- Noor lab</strain>
    </source>
</reference>
<keyword evidence="4" id="KW-0067">ATP-binding</keyword>
<dbReference type="EMBL" id="CAQQ02183661">
    <property type="status" value="NOT_ANNOTATED_CDS"/>
    <property type="molecule type" value="Genomic_DNA"/>
</dbReference>
<dbReference type="Pfam" id="PF02872">
    <property type="entry name" value="5_nucleotid_C"/>
    <property type="match status" value="1"/>
</dbReference>
<dbReference type="GO" id="GO:0004386">
    <property type="term" value="F:helicase activity"/>
    <property type="evidence" value="ECO:0007669"/>
    <property type="project" value="UniProtKB-KW"/>
</dbReference>
<keyword evidence="4" id="KW-0347">Helicase</keyword>
<dbReference type="SUPFAM" id="SSF52540">
    <property type="entry name" value="P-loop containing nucleoside triphosphate hydrolases"/>
    <property type="match status" value="1"/>
</dbReference>
<dbReference type="Proteomes" id="UP000015102">
    <property type="component" value="Unassembled WGS sequence"/>
</dbReference>
<dbReference type="InterPro" id="IPR006179">
    <property type="entry name" value="5_nucleotidase/apyrase"/>
</dbReference>
<dbReference type="PROSITE" id="PS51192">
    <property type="entry name" value="HELICASE_ATP_BIND_1"/>
    <property type="match status" value="1"/>
</dbReference>
<accession>T1GDP4</accession>
<protein>
    <recommendedName>
        <fullName evidence="5">Helicase ATP-binding domain-containing protein</fullName>
    </recommendedName>
</protein>
<evidence type="ECO:0000256" key="2">
    <source>
        <dbReference type="ARBA" id="ARBA00022741"/>
    </source>
</evidence>
<dbReference type="InterPro" id="IPR014001">
    <property type="entry name" value="Helicase_ATP-bd"/>
</dbReference>
<dbReference type="GO" id="GO:0003676">
    <property type="term" value="F:nucleic acid binding"/>
    <property type="evidence" value="ECO:0007669"/>
    <property type="project" value="InterPro"/>
</dbReference>
<dbReference type="InterPro" id="IPR036907">
    <property type="entry name" value="5'-Nucleotdase_C_sf"/>
</dbReference>
<keyword evidence="3" id="KW-0378">Hydrolase</keyword>
<evidence type="ECO:0000313" key="6">
    <source>
        <dbReference type="EnsemblMetazoa" id="MESCA001435-PA"/>
    </source>
</evidence>
<dbReference type="HOGENOM" id="CLU_931511_0_0_1"/>
<dbReference type="GO" id="GO:0010468">
    <property type="term" value="P:regulation of gene expression"/>
    <property type="evidence" value="ECO:0007669"/>
    <property type="project" value="UniProtKB-ARBA"/>
</dbReference>
<dbReference type="InterPro" id="IPR000629">
    <property type="entry name" value="RNA-helicase_DEAD-box_CS"/>
</dbReference>
<dbReference type="SUPFAM" id="SSF55816">
    <property type="entry name" value="5'-nucleotidase (syn. UDP-sugar hydrolase), C-terminal domain"/>
    <property type="match status" value="1"/>
</dbReference>
<dbReference type="GO" id="GO:0005524">
    <property type="term" value="F:ATP binding"/>
    <property type="evidence" value="ECO:0007669"/>
    <property type="project" value="InterPro"/>
</dbReference>
<evidence type="ECO:0000256" key="1">
    <source>
        <dbReference type="ARBA" id="ARBA00006654"/>
    </source>
</evidence>
<dbReference type="PRINTS" id="PR01607">
    <property type="entry name" value="APYRASEFAMLY"/>
</dbReference>
<proteinExistence type="inferred from homology"/>
<dbReference type="SMART" id="SM00487">
    <property type="entry name" value="DEXDc"/>
    <property type="match status" value="1"/>
</dbReference>
<dbReference type="EnsemblMetazoa" id="MESCA001435-RA">
    <property type="protein sequence ID" value="MESCA001435-PA"/>
    <property type="gene ID" value="MESCA001435"/>
</dbReference>
<evidence type="ECO:0000256" key="3">
    <source>
        <dbReference type="ARBA" id="ARBA00022801"/>
    </source>
</evidence>
<dbReference type="GO" id="GO:0009166">
    <property type="term" value="P:nucleotide catabolic process"/>
    <property type="evidence" value="ECO:0007669"/>
    <property type="project" value="InterPro"/>
</dbReference>
<dbReference type="InterPro" id="IPR027417">
    <property type="entry name" value="P-loop_NTPase"/>
</dbReference>
<reference evidence="6" key="2">
    <citation type="submission" date="2015-06" db="UniProtKB">
        <authorList>
            <consortium name="EnsemblMetazoa"/>
        </authorList>
    </citation>
    <scope>IDENTIFICATION</scope>
</reference>
<dbReference type="Pfam" id="PF00270">
    <property type="entry name" value="DEAD"/>
    <property type="match status" value="1"/>
</dbReference>
<dbReference type="InterPro" id="IPR008334">
    <property type="entry name" value="5'-Nucleotdase_C"/>
</dbReference>
<comment type="similarity">
    <text evidence="1">Belongs to the 5'-nucleotidase family.</text>
</comment>
<organism evidence="6 7">
    <name type="scientific">Megaselia scalaris</name>
    <name type="common">Humpbacked fly</name>
    <name type="synonym">Phora scalaris</name>
    <dbReference type="NCBI Taxonomy" id="36166"/>
    <lineage>
        <taxon>Eukaryota</taxon>
        <taxon>Metazoa</taxon>
        <taxon>Ecdysozoa</taxon>
        <taxon>Arthropoda</taxon>
        <taxon>Hexapoda</taxon>
        <taxon>Insecta</taxon>
        <taxon>Pterygota</taxon>
        <taxon>Neoptera</taxon>
        <taxon>Endopterygota</taxon>
        <taxon>Diptera</taxon>
        <taxon>Brachycera</taxon>
        <taxon>Muscomorpha</taxon>
        <taxon>Platypezoidea</taxon>
        <taxon>Phoridae</taxon>
        <taxon>Megaseliini</taxon>
        <taxon>Megaselia</taxon>
    </lineage>
</organism>
<keyword evidence="7" id="KW-1185">Reference proteome</keyword>